<protein>
    <submittedName>
        <fullName evidence="2">RimJ/RimL family protein N-acetyltransferase</fullName>
    </submittedName>
</protein>
<dbReference type="Pfam" id="PF13302">
    <property type="entry name" value="Acetyltransf_3"/>
    <property type="match status" value="1"/>
</dbReference>
<dbReference type="InterPro" id="IPR000182">
    <property type="entry name" value="GNAT_dom"/>
</dbReference>
<accession>A0A4Q7MBX5</accession>
<dbReference type="EMBL" id="SGWY01000003">
    <property type="protein sequence ID" value="RZS64793.1"/>
    <property type="molecule type" value="Genomic_DNA"/>
</dbReference>
<organism evidence="2 3">
    <name type="scientific">Agromyces ramosus</name>
    <dbReference type="NCBI Taxonomy" id="33879"/>
    <lineage>
        <taxon>Bacteria</taxon>
        <taxon>Bacillati</taxon>
        <taxon>Actinomycetota</taxon>
        <taxon>Actinomycetes</taxon>
        <taxon>Micrococcales</taxon>
        <taxon>Microbacteriaceae</taxon>
        <taxon>Agromyces</taxon>
    </lineage>
</organism>
<sequence length="227" mass="24259">MGDPFHARLDGMTATRPPDEPLVGRFIRLTPFSEADVPALERALRRPEVFAGGFGGGPAGLPVDARAFDAFARATWSGGSAAMPWTVRLEGGPDGGTVVGATKLGDLDLPNESAHIGWTAYDPRVWGTAVNPEAKLLLLGLAFDHGFGRVKLQADARNDRSRAAIVKLGAQFEGIARRHKPRADGSWRDSAVYSVIVDDWPSVRAGLEQRLAARRGESVRLDVSPAG</sequence>
<dbReference type="Gene3D" id="3.40.630.30">
    <property type="match status" value="1"/>
</dbReference>
<dbReference type="InterPro" id="IPR016181">
    <property type="entry name" value="Acyl_CoA_acyltransferase"/>
</dbReference>
<comment type="caution">
    <text evidence="2">The sequence shown here is derived from an EMBL/GenBank/DDBJ whole genome shotgun (WGS) entry which is preliminary data.</text>
</comment>
<dbReference type="PANTHER" id="PTHR43610:SF1">
    <property type="entry name" value="N-ACETYLTRANSFERASE DOMAIN-CONTAINING PROTEIN"/>
    <property type="match status" value="1"/>
</dbReference>
<reference evidence="2 3" key="1">
    <citation type="submission" date="2019-02" db="EMBL/GenBank/DDBJ databases">
        <title>Genomic Encyclopedia of Type Strains, Phase IV (KMG-IV): sequencing the most valuable type-strain genomes for metagenomic binning, comparative biology and taxonomic classification.</title>
        <authorList>
            <person name="Goeker M."/>
        </authorList>
    </citation>
    <scope>NUCLEOTIDE SEQUENCE [LARGE SCALE GENOMIC DNA]</scope>
    <source>
        <strain evidence="2 3">DSM 43045</strain>
    </source>
</reference>
<dbReference type="PANTHER" id="PTHR43610">
    <property type="entry name" value="BLL6696 PROTEIN"/>
    <property type="match status" value="1"/>
</dbReference>
<proteinExistence type="predicted"/>
<feature type="domain" description="N-acetyltransferase" evidence="1">
    <location>
        <begin position="27"/>
        <end position="199"/>
    </location>
</feature>
<evidence type="ECO:0000259" key="1">
    <source>
        <dbReference type="PROSITE" id="PS51186"/>
    </source>
</evidence>
<keyword evidence="2" id="KW-0808">Transferase</keyword>
<dbReference type="SUPFAM" id="SSF55729">
    <property type="entry name" value="Acyl-CoA N-acyltransferases (Nat)"/>
    <property type="match status" value="1"/>
</dbReference>
<evidence type="ECO:0000313" key="3">
    <source>
        <dbReference type="Proteomes" id="UP000293289"/>
    </source>
</evidence>
<dbReference type="GO" id="GO:0016747">
    <property type="term" value="F:acyltransferase activity, transferring groups other than amino-acyl groups"/>
    <property type="evidence" value="ECO:0007669"/>
    <property type="project" value="InterPro"/>
</dbReference>
<gene>
    <name evidence="2" type="ORF">EV187_3181</name>
</gene>
<dbReference type="AlphaFoldDB" id="A0A4Q7MBX5"/>
<dbReference type="PROSITE" id="PS51186">
    <property type="entry name" value="GNAT"/>
    <property type="match status" value="1"/>
</dbReference>
<keyword evidence="3" id="KW-1185">Reference proteome</keyword>
<name>A0A4Q7MBX5_9MICO</name>
<evidence type="ECO:0000313" key="2">
    <source>
        <dbReference type="EMBL" id="RZS64793.1"/>
    </source>
</evidence>
<dbReference type="Proteomes" id="UP000293289">
    <property type="component" value="Unassembled WGS sequence"/>
</dbReference>